<dbReference type="Proteomes" id="UP000249818">
    <property type="component" value="Chromosome BARAN1"/>
</dbReference>
<dbReference type="PANTHER" id="PTHR30303:SF0">
    <property type="entry name" value="CARBAMOYL DEHYDRATASE HYPE"/>
    <property type="match status" value="1"/>
</dbReference>
<dbReference type="InterPro" id="IPR016188">
    <property type="entry name" value="PurM-like_N"/>
</dbReference>
<dbReference type="OrthoDB" id="9801934at2"/>
<feature type="domain" description="PurM-like N-terminal" evidence="2">
    <location>
        <begin position="47"/>
        <end position="159"/>
    </location>
</feature>
<name>A0A2X3L027_9BACT</name>
<dbReference type="InterPro" id="IPR010918">
    <property type="entry name" value="PurM-like_C_dom"/>
</dbReference>
<proteinExistence type="inferred from homology"/>
<dbReference type="InterPro" id="IPR036921">
    <property type="entry name" value="PurM-like_N_sf"/>
</dbReference>
<dbReference type="EMBL" id="LS483254">
    <property type="protein sequence ID" value="SQD93086.1"/>
    <property type="molecule type" value="Genomic_DNA"/>
</dbReference>
<comment type="similarity">
    <text evidence="1">Belongs to the HypE family.</text>
</comment>
<dbReference type="Pfam" id="PF00586">
    <property type="entry name" value="AIRS"/>
    <property type="match status" value="1"/>
</dbReference>
<evidence type="ECO:0000259" key="2">
    <source>
        <dbReference type="Pfam" id="PF00586"/>
    </source>
</evidence>
<evidence type="ECO:0000259" key="3">
    <source>
        <dbReference type="Pfam" id="PF02769"/>
    </source>
</evidence>
<dbReference type="Pfam" id="PF02769">
    <property type="entry name" value="AIRS_C"/>
    <property type="match status" value="1"/>
</dbReference>
<feature type="domain" description="PurM-like C-terminal" evidence="3">
    <location>
        <begin position="169"/>
        <end position="318"/>
    </location>
</feature>
<keyword evidence="5" id="KW-1185">Reference proteome</keyword>
<sequence length="342" mass="35405">MTGRLSDEGVTALHGAGGELMGKFLAERVLPLFQLRSAGPIGLDQLDDGAVVDLPPGHLVVTTDNHVVKPFLFPGGDIGRLAVCGTVNDLAVMGARPVALTLGLLLEEGFPFSDLERVLRSAAGVLAELGVPLVAGDTKVMGRGELDRIAINTTGIGVAERVISDAGLRVGDAILVTGTVGDHGMALLAAREGFKLATGLTSDVAPLWPLLAPVLASGGITAMKDPTRGGLAAALNEMARKAGVGIEIHEEAIPLRPEARALSELLGISSLEVACEGRAVLAVVPDRAEAVLSLLRDHPLGRDSQIIGEVIPTYPGRVILDTGIGGRRFLEMPLGDPVPRIC</sequence>
<dbReference type="GO" id="GO:0051604">
    <property type="term" value="P:protein maturation"/>
    <property type="evidence" value="ECO:0007669"/>
    <property type="project" value="TreeGrafter"/>
</dbReference>
<evidence type="ECO:0000256" key="1">
    <source>
        <dbReference type="ARBA" id="ARBA00006243"/>
    </source>
</evidence>
<dbReference type="InterPro" id="IPR011854">
    <property type="entry name" value="HypE"/>
</dbReference>
<evidence type="ECO:0000313" key="4">
    <source>
        <dbReference type="EMBL" id="SQD93086.1"/>
    </source>
</evidence>
<dbReference type="PIRSF" id="PIRSF005644">
    <property type="entry name" value="Hdrgns_mtr_HypE"/>
    <property type="match status" value="1"/>
</dbReference>
<gene>
    <name evidence="4" type="primary">hypE</name>
    <name evidence="4" type="ORF">BARAN1_1062</name>
</gene>
<dbReference type="PANTHER" id="PTHR30303">
    <property type="entry name" value="HYDROGENASE ISOENZYMES FORMATION PROTEIN HYPE"/>
    <property type="match status" value="1"/>
</dbReference>
<protein>
    <submittedName>
        <fullName evidence="4">Carbamoyl phosphate phosphatase, hydrogenase 3 maturation protein</fullName>
    </submittedName>
</protein>
<accession>A0A2X3L027</accession>
<dbReference type="InterPro" id="IPR036676">
    <property type="entry name" value="PurM-like_C_sf"/>
</dbReference>
<dbReference type="NCBIfam" id="TIGR02124">
    <property type="entry name" value="hypE"/>
    <property type="match status" value="1"/>
</dbReference>
<dbReference type="Gene3D" id="3.90.650.10">
    <property type="entry name" value="PurM-like C-terminal domain"/>
    <property type="match status" value="1"/>
</dbReference>
<evidence type="ECO:0000313" key="5">
    <source>
        <dbReference type="Proteomes" id="UP000249818"/>
    </source>
</evidence>
<dbReference type="Gene3D" id="3.30.1330.10">
    <property type="entry name" value="PurM-like, N-terminal domain"/>
    <property type="match status" value="1"/>
</dbReference>
<dbReference type="KEGG" id="bana:BARAN1_1062"/>
<dbReference type="RefSeq" id="WP_122031499.1">
    <property type="nucleotide sequence ID" value="NZ_LS483254.1"/>
</dbReference>
<organism evidence="4 5">
    <name type="scientific">Candidatus Bipolaricaulis anaerobius</name>
    <dbReference type="NCBI Taxonomy" id="2026885"/>
    <lineage>
        <taxon>Bacteria</taxon>
        <taxon>Candidatus Bipolaricaulota</taxon>
        <taxon>Candidatus Bipolaricaulia</taxon>
        <taxon>Candidatus Bipolaricaulales</taxon>
        <taxon>Candidatus Bipolaricaulaceae</taxon>
        <taxon>Candidatus Bipolaricaulis</taxon>
    </lineage>
</organism>
<dbReference type="SUPFAM" id="SSF55326">
    <property type="entry name" value="PurM N-terminal domain-like"/>
    <property type="match status" value="1"/>
</dbReference>
<dbReference type="CDD" id="cd02197">
    <property type="entry name" value="HypE"/>
    <property type="match status" value="1"/>
</dbReference>
<dbReference type="AlphaFoldDB" id="A0A2X3L027"/>
<dbReference type="SUPFAM" id="SSF56042">
    <property type="entry name" value="PurM C-terminal domain-like"/>
    <property type="match status" value="1"/>
</dbReference>
<reference evidence="5" key="1">
    <citation type="submission" date="2018-05" db="EMBL/GenBank/DDBJ databases">
        <authorList>
            <person name="Hao L."/>
        </authorList>
    </citation>
    <scope>NUCLEOTIDE SEQUENCE [LARGE SCALE GENOMIC DNA]</scope>
</reference>